<name>A0A507EG38_9FUNG</name>
<proteinExistence type="predicted"/>
<feature type="region of interest" description="Disordered" evidence="1">
    <location>
        <begin position="471"/>
        <end position="490"/>
    </location>
</feature>
<dbReference type="AlphaFoldDB" id="A0A507EG38"/>
<comment type="caution">
    <text evidence="2">The sequence shown here is derived from an EMBL/GenBank/DDBJ whole genome shotgun (WGS) entry which is preliminary data.</text>
</comment>
<feature type="region of interest" description="Disordered" evidence="1">
    <location>
        <begin position="29"/>
        <end position="73"/>
    </location>
</feature>
<keyword evidence="3" id="KW-1185">Reference proteome</keyword>
<dbReference type="Gene3D" id="3.80.10.10">
    <property type="entry name" value="Ribonuclease Inhibitor"/>
    <property type="match status" value="1"/>
</dbReference>
<organism evidence="2 3">
    <name type="scientific">Chytriomyces confervae</name>
    <dbReference type="NCBI Taxonomy" id="246404"/>
    <lineage>
        <taxon>Eukaryota</taxon>
        <taxon>Fungi</taxon>
        <taxon>Fungi incertae sedis</taxon>
        <taxon>Chytridiomycota</taxon>
        <taxon>Chytridiomycota incertae sedis</taxon>
        <taxon>Chytridiomycetes</taxon>
        <taxon>Chytridiales</taxon>
        <taxon>Chytriomycetaceae</taxon>
        <taxon>Chytriomyces</taxon>
    </lineage>
</organism>
<dbReference type="OrthoDB" id="2119273at2759"/>
<dbReference type="EMBL" id="QEAP01000637">
    <property type="protein sequence ID" value="TPX62794.1"/>
    <property type="molecule type" value="Genomic_DNA"/>
</dbReference>
<evidence type="ECO:0000313" key="3">
    <source>
        <dbReference type="Proteomes" id="UP000320333"/>
    </source>
</evidence>
<gene>
    <name evidence="2" type="ORF">CcCBS67573_g08798</name>
</gene>
<accession>A0A507EG38</accession>
<evidence type="ECO:0000313" key="2">
    <source>
        <dbReference type="EMBL" id="TPX62794.1"/>
    </source>
</evidence>
<dbReference type="Proteomes" id="UP000320333">
    <property type="component" value="Unassembled WGS sequence"/>
</dbReference>
<protein>
    <submittedName>
        <fullName evidence="2">Uncharacterized protein</fullName>
    </submittedName>
</protein>
<feature type="compositionally biased region" description="Polar residues" evidence="1">
    <location>
        <begin position="30"/>
        <end position="42"/>
    </location>
</feature>
<dbReference type="SUPFAM" id="SSF52047">
    <property type="entry name" value="RNI-like"/>
    <property type="match status" value="1"/>
</dbReference>
<evidence type="ECO:0000256" key="1">
    <source>
        <dbReference type="SAM" id="MobiDB-lite"/>
    </source>
</evidence>
<sequence length="572" mass="62018">MDEIASFEEVDLDAKASDSVPISQLHIKQPETNALSSASQDSATHDSTSEAAAAAKPLPPRMVTHSQMSSHHHTMLHTPVVDSSPQTISLRAISRTKVEIVHVKIVDTQLPLLVPRILKYVNCEATLRECLRVCWCFMGAAAARLYQNVAVFGAQGHVLIRLLKLLSKAADGETLLDYRKIVRSLNAGDLVLDESEVTPYQSWNLIREVIRRVAPNLERIYLESSDPRFHDPDLINPTTCGLDQRVQFSRLKSLTIGPGCLAFPDSFLVDLIRRCPRDSLTSIRLPGCLQSISREAMDLIAGRGGKALQDLILTPPSAYPPPLVDDVGVTSTTQAGGKDSSNVTTVVVGARGGVSKGSAFKDLYDAQIHWDLDTLCYGISQVVLLCPDLRALDISGHAQGLKPGIVEQLLKTCVLLEELDLPCGVNDSTMSEILLSKPKHLWRINTACCCRKSYLDPTTAAATAPVTSSSKDISVQGSTSSLSTASSSRIPSCSTFTDVIVKAIVEQILPGKLGALLELPTHGMKVQSAKWVPMLKIVEDIGGAKVDFRDTNGVYVPRIGVKIVVPNGRMYM</sequence>
<dbReference type="InterPro" id="IPR032675">
    <property type="entry name" value="LRR_dom_sf"/>
</dbReference>
<reference evidence="2 3" key="1">
    <citation type="journal article" date="2019" name="Sci. Rep.">
        <title>Comparative genomics of chytrid fungi reveal insights into the obligate biotrophic and pathogenic lifestyle of Synchytrium endobioticum.</title>
        <authorList>
            <person name="van de Vossenberg B.T.L.H."/>
            <person name="Warris S."/>
            <person name="Nguyen H.D.T."/>
            <person name="van Gent-Pelzer M.P.E."/>
            <person name="Joly D.L."/>
            <person name="van de Geest H.C."/>
            <person name="Bonants P.J.M."/>
            <person name="Smith D.S."/>
            <person name="Levesque C.A."/>
            <person name="van der Lee T.A.J."/>
        </authorList>
    </citation>
    <scope>NUCLEOTIDE SEQUENCE [LARGE SCALE GENOMIC DNA]</scope>
    <source>
        <strain evidence="2 3">CBS 675.73</strain>
    </source>
</reference>